<proteinExistence type="inferred from homology"/>
<gene>
    <name evidence="3" type="ORF">BB561_006413</name>
</gene>
<organism evidence="3 4">
    <name type="scientific">Smittium simulii</name>
    <dbReference type="NCBI Taxonomy" id="133385"/>
    <lineage>
        <taxon>Eukaryota</taxon>
        <taxon>Fungi</taxon>
        <taxon>Fungi incertae sedis</taxon>
        <taxon>Zoopagomycota</taxon>
        <taxon>Kickxellomycotina</taxon>
        <taxon>Harpellomycetes</taxon>
        <taxon>Harpellales</taxon>
        <taxon>Legeriomycetaceae</taxon>
        <taxon>Smittium</taxon>
    </lineage>
</organism>
<dbReference type="AlphaFoldDB" id="A0A2T9Y4H8"/>
<name>A0A2T9Y4H8_9FUNG</name>
<dbReference type="PANTHER" id="PTHR31654">
    <property type="entry name" value="SECRETED BETA-GLUCOSIDASE ADG3-RELATED"/>
    <property type="match status" value="1"/>
</dbReference>
<feature type="signal peptide" evidence="2">
    <location>
        <begin position="1"/>
        <end position="19"/>
    </location>
</feature>
<dbReference type="InterPro" id="IPR053088">
    <property type="entry name" value="Beta-glucosidase/SUN-like"/>
</dbReference>
<evidence type="ECO:0000313" key="3">
    <source>
        <dbReference type="EMBL" id="PVU87256.1"/>
    </source>
</evidence>
<keyword evidence="2" id="KW-0732">Signal</keyword>
<dbReference type="PANTHER" id="PTHR31654:SF0">
    <property type="entry name" value="SECRETED BETA-GLUCOSIDASE ADG3-RELATED"/>
    <property type="match status" value="1"/>
</dbReference>
<feature type="chain" id="PRO_5015457982" evidence="2">
    <location>
        <begin position="20"/>
        <end position="445"/>
    </location>
</feature>
<protein>
    <submittedName>
        <fullName evidence="3">Uncharacterized protein</fullName>
    </submittedName>
</protein>
<dbReference type="EMBL" id="MBFR01000526">
    <property type="protein sequence ID" value="PVU87256.1"/>
    <property type="molecule type" value="Genomic_DNA"/>
</dbReference>
<dbReference type="InterPro" id="IPR005556">
    <property type="entry name" value="SUN"/>
</dbReference>
<dbReference type="Proteomes" id="UP000245383">
    <property type="component" value="Unassembled WGS sequence"/>
</dbReference>
<dbReference type="Pfam" id="PF03856">
    <property type="entry name" value="SUN"/>
    <property type="match status" value="1"/>
</dbReference>
<dbReference type="STRING" id="133385.A0A2T9Y4H8"/>
<evidence type="ECO:0000313" key="4">
    <source>
        <dbReference type="Proteomes" id="UP000245383"/>
    </source>
</evidence>
<evidence type="ECO:0000256" key="1">
    <source>
        <dbReference type="ARBA" id="ARBA00010579"/>
    </source>
</evidence>
<dbReference type="OrthoDB" id="5554151at2759"/>
<comment type="caution">
    <text evidence="3">The sequence shown here is derived from an EMBL/GenBank/DDBJ whole genome shotgun (WGS) entry which is preliminary data.</text>
</comment>
<evidence type="ECO:0000256" key="2">
    <source>
        <dbReference type="SAM" id="SignalP"/>
    </source>
</evidence>
<sequence length="445" mass="47387">MNFLSFLASLFAVFATVLTFVASLPAIEYVTVYETVRIRRPAVTVTTSQTTLINSQSAVNAPQPPLASAVREAETAIPTPQPTIDNAASQADVAPLNVPAAKALQENTFTPQPTLTQTAPTLSATLPTASPRALNEQIPMTTVSGNNPAFRNEKATLLPQVDLPIQTTTLLSKTEALPTTKPSNNANAVPGTCKFLWSSNNSDNVVPITPDGMNAGWAMSPDQACKPGQWCPYACAPGYYSTQWNPKSAQPNGPGSMDGGLFCDANGVLQKPFEDKPYCAPSMDNVKIRNNLQKSVSACQTVYPGNESMLIPTVAQAQSTSPLNIVPNTYWLGTSSHFYINLSGSDANQCIWGNPDKPVGNWAPYIFGGGQGKDGNTYISMMYNPLYIESGFKPSDAYNVKINCVEGFCNFPAGGECKCEGGNCSVSGSCTVTLAKNAKAEFVLY</sequence>
<accession>A0A2T9Y4H8</accession>
<keyword evidence="4" id="KW-1185">Reference proteome</keyword>
<reference evidence="3 4" key="1">
    <citation type="journal article" date="2018" name="MBio">
        <title>Comparative Genomics Reveals the Core Gene Toolbox for the Fungus-Insect Symbiosis.</title>
        <authorList>
            <person name="Wang Y."/>
            <person name="Stata M."/>
            <person name="Wang W."/>
            <person name="Stajich J.E."/>
            <person name="White M.M."/>
            <person name="Moncalvo J.M."/>
        </authorList>
    </citation>
    <scope>NUCLEOTIDE SEQUENCE [LARGE SCALE GENOMIC DNA]</scope>
    <source>
        <strain evidence="3 4">SWE-8-4</strain>
    </source>
</reference>
<comment type="similarity">
    <text evidence="1">Belongs to the SUN family.</text>
</comment>